<sequence length="196" mass="22204">MESVGTPDISIEEMAAARVLKQAGVEPIDLISDLADIKDIDDMLDSHNTRVQRLLAKGHEIMDVLEAREADEEALKLKRSNLNILSKVRNIFIDSFTKISMVARKEHSTNGPTIGAKKAIKQIQEGLEQQFEIAAKHNNLLLHDNRLDMRNLYSEYHAKLANSMQAYEKAKKDDAAAKQKRKRQVEIDLTMLRSLI</sequence>
<evidence type="ECO:0000313" key="1">
    <source>
        <dbReference type="EMBL" id="KAK5958740.1"/>
    </source>
</evidence>
<organism evidence="1 2">
    <name type="scientific">Knufia fluminis</name>
    <dbReference type="NCBI Taxonomy" id="191047"/>
    <lineage>
        <taxon>Eukaryota</taxon>
        <taxon>Fungi</taxon>
        <taxon>Dikarya</taxon>
        <taxon>Ascomycota</taxon>
        <taxon>Pezizomycotina</taxon>
        <taxon>Eurotiomycetes</taxon>
        <taxon>Chaetothyriomycetidae</taxon>
        <taxon>Chaetothyriales</taxon>
        <taxon>Trichomeriaceae</taxon>
        <taxon>Knufia</taxon>
    </lineage>
</organism>
<evidence type="ECO:0000313" key="2">
    <source>
        <dbReference type="Proteomes" id="UP001316803"/>
    </source>
</evidence>
<keyword evidence="2" id="KW-1185">Reference proteome</keyword>
<reference evidence="1 2" key="1">
    <citation type="submission" date="2022-12" db="EMBL/GenBank/DDBJ databases">
        <title>Genomic features and morphological characterization of a novel Knufia sp. strain isolated from spacecraft assembly facility.</title>
        <authorList>
            <person name="Teixeira M."/>
            <person name="Chander A.M."/>
            <person name="Stajich J.E."/>
            <person name="Venkateswaran K."/>
        </authorList>
    </citation>
    <scope>NUCLEOTIDE SEQUENCE [LARGE SCALE GENOMIC DNA]</scope>
    <source>
        <strain evidence="1 2">FJI-L2-BK-P2</strain>
    </source>
</reference>
<dbReference type="Proteomes" id="UP001316803">
    <property type="component" value="Unassembled WGS sequence"/>
</dbReference>
<dbReference type="AlphaFoldDB" id="A0AAN8EY00"/>
<comment type="caution">
    <text evidence="1">The sequence shown here is derived from an EMBL/GenBank/DDBJ whole genome shotgun (WGS) entry which is preliminary data.</text>
</comment>
<dbReference type="EMBL" id="JAKLMC020000001">
    <property type="protein sequence ID" value="KAK5958740.1"/>
    <property type="molecule type" value="Genomic_DNA"/>
</dbReference>
<gene>
    <name evidence="1" type="ORF">OHC33_000583</name>
</gene>
<protein>
    <submittedName>
        <fullName evidence="1">Uncharacterized protein</fullName>
    </submittedName>
</protein>
<name>A0AAN8EY00_9EURO</name>
<accession>A0AAN8EY00</accession>
<proteinExistence type="predicted"/>